<organism evidence="1 2">
    <name type="scientific">Neiella marina</name>
    <dbReference type="NCBI Taxonomy" id="508461"/>
    <lineage>
        <taxon>Bacteria</taxon>
        <taxon>Pseudomonadati</taxon>
        <taxon>Pseudomonadota</taxon>
        <taxon>Gammaproteobacteria</taxon>
        <taxon>Alteromonadales</taxon>
        <taxon>Echinimonadaceae</taxon>
        <taxon>Neiella</taxon>
    </lineage>
</organism>
<gene>
    <name evidence="1" type="ORF">GCM10011369_25360</name>
</gene>
<name>A0A8J2U6M0_9GAMM</name>
<dbReference type="AlphaFoldDB" id="A0A8J2U6M0"/>
<reference evidence="2" key="1">
    <citation type="journal article" date="2019" name="Int. J. Syst. Evol. Microbiol.">
        <title>The Global Catalogue of Microorganisms (GCM) 10K type strain sequencing project: providing services to taxonomists for standard genome sequencing and annotation.</title>
        <authorList>
            <consortium name="The Broad Institute Genomics Platform"/>
            <consortium name="The Broad Institute Genome Sequencing Center for Infectious Disease"/>
            <person name="Wu L."/>
            <person name="Ma J."/>
        </authorList>
    </citation>
    <scope>NUCLEOTIDE SEQUENCE [LARGE SCALE GENOMIC DNA]</scope>
    <source>
        <strain evidence="2">CGMCC 1.10130</strain>
    </source>
</reference>
<dbReference type="EMBL" id="BMDX01000013">
    <property type="protein sequence ID" value="GGA82310.1"/>
    <property type="molecule type" value="Genomic_DNA"/>
</dbReference>
<keyword evidence="2" id="KW-1185">Reference proteome</keyword>
<evidence type="ECO:0000313" key="2">
    <source>
        <dbReference type="Proteomes" id="UP000619743"/>
    </source>
</evidence>
<proteinExistence type="predicted"/>
<accession>A0A8J2U6M0</accession>
<sequence>MGEDRITTPIRIKYIPVGTKFTVVDEYLYYSWRIKGPTNIHILILKDDSGNLSEVSELAFELDFVDERFIGRTLIKEEVFALKNIYVLQENQNLKLAFCIAQWLEEPGDLSDFVSDFQLGKEMAFRPESLICNNGYEITFKTTEAYLTSIYYFQDWGLIGEWKEFNK</sequence>
<dbReference type="Proteomes" id="UP000619743">
    <property type="component" value="Unassembled WGS sequence"/>
</dbReference>
<evidence type="ECO:0000313" key="1">
    <source>
        <dbReference type="EMBL" id="GGA82310.1"/>
    </source>
</evidence>
<protein>
    <submittedName>
        <fullName evidence="1">Uncharacterized protein</fullName>
    </submittedName>
</protein>
<comment type="caution">
    <text evidence="1">The sequence shown here is derived from an EMBL/GenBank/DDBJ whole genome shotgun (WGS) entry which is preliminary data.</text>
</comment>